<evidence type="ECO:0000313" key="3">
    <source>
        <dbReference type="Proteomes" id="UP001268256"/>
    </source>
</evidence>
<accession>A0AAE4FS12</accession>
<sequence>MSIRDSPLTDLQYFAVNIEHAEALAEEARRQGIKAQAITSLTAPKDREKFLGDYASGHLTFLASCGCLSVGFDAPHASVVLMCRPTKSLIVYLQQLGRVLRPSLGKKDALVLDFAGNVFAHGRVEDIKDIALDHGGVAPKGTGKPPIKLCPTSQKDRDGKVGCSALVPLFSSQCRHCGYLFGKQKATPTGQLQQATNNKAAIRQFFAVAKQQGKDKRWLYAKLHSLSNLTQSDFELYGTLRGYKKPKGWAYYQMQELKQRA</sequence>
<dbReference type="PANTHER" id="PTHR47396">
    <property type="entry name" value="TYPE I RESTRICTION ENZYME ECOKI R PROTEIN"/>
    <property type="match status" value="1"/>
</dbReference>
<dbReference type="EMBL" id="JAVMIP010000010">
    <property type="protein sequence ID" value="MDS3861243.1"/>
    <property type="molecule type" value="Genomic_DNA"/>
</dbReference>
<gene>
    <name evidence="2" type="ORF">RIF25_10535</name>
</gene>
<dbReference type="AlphaFoldDB" id="A0AAE4FS12"/>
<dbReference type="PANTHER" id="PTHR47396:SF1">
    <property type="entry name" value="ATP-DEPENDENT HELICASE IRC3-RELATED"/>
    <property type="match status" value="1"/>
</dbReference>
<dbReference type="GO" id="GO:0004386">
    <property type="term" value="F:helicase activity"/>
    <property type="evidence" value="ECO:0007669"/>
    <property type="project" value="UniProtKB-KW"/>
</dbReference>
<protein>
    <submittedName>
        <fullName evidence="2">Helicase-related protein</fullName>
    </submittedName>
</protein>
<keyword evidence="3" id="KW-1185">Reference proteome</keyword>
<dbReference type="InterPro" id="IPR027417">
    <property type="entry name" value="P-loop_NTPase"/>
</dbReference>
<comment type="caution">
    <text evidence="2">The sequence shown here is derived from an EMBL/GenBank/DDBJ whole genome shotgun (WGS) entry which is preliminary data.</text>
</comment>
<reference evidence="3" key="1">
    <citation type="submission" date="2023-07" db="EMBL/GenBank/DDBJ databases">
        <authorList>
            <person name="Luz R."/>
            <person name="Cordeiro R."/>
            <person name="Fonseca A."/>
            <person name="Goncalves V."/>
        </authorList>
    </citation>
    <scope>NUCLEOTIDE SEQUENCE [LARGE SCALE GENOMIC DNA]</scope>
    <source>
        <strain evidence="3">BACA0444</strain>
    </source>
</reference>
<dbReference type="SUPFAM" id="SSF52540">
    <property type="entry name" value="P-loop containing nucleoside triphosphate hydrolases"/>
    <property type="match status" value="1"/>
</dbReference>
<dbReference type="PROSITE" id="PS51194">
    <property type="entry name" value="HELICASE_CTER"/>
    <property type="match status" value="1"/>
</dbReference>
<keyword evidence="2" id="KW-0547">Nucleotide-binding</keyword>
<evidence type="ECO:0000259" key="1">
    <source>
        <dbReference type="PROSITE" id="PS51194"/>
    </source>
</evidence>
<dbReference type="Gene3D" id="3.40.50.300">
    <property type="entry name" value="P-loop containing nucleotide triphosphate hydrolases"/>
    <property type="match status" value="1"/>
</dbReference>
<feature type="domain" description="Helicase C-terminal" evidence="1">
    <location>
        <begin position="1"/>
        <end position="146"/>
    </location>
</feature>
<name>A0AAE4FS12_9CYAN</name>
<proteinExistence type="predicted"/>
<dbReference type="InterPro" id="IPR001650">
    <property type="entry name" value="Helicase_C-like"/>
</dbReference>
<keyword evidence="2" id="KW-0347">Helicase</keyword>
<dbReference type="InterPro" id="IPR050742">
    <property type="entry name" value="Helicase_Restrict-Modif_Enz"/>
</dbReference>
<evidence type="ECO:0000313" key="2">
    <source>
        <dbReference type="EMBL" id="MDS3861243.1"/>
    </source>
</evidence>
<keyword evidence="2" id="KW-0378">Hydrolase</keyword>
<dbReference type="Proteomes" id="UP001268256">
    <property type="component" value="Unassembled WGS sequence"/>
</dbReference>
<dbReference type="Pfam" id="PF00271">
    <property type="entry name" value="Helicase_C"/>
    <property type="match status" value="1"/>
</dbReference>
<dbReference type="GO" id="GO:0005829">
    <property type="term" value="C:cytosol"/>
    <property type="evidence" value="ECO:0007669"/>
    <property type="project" value="TreeGrafter"/>
</dbReference>
<keyword evidence="2" id="KW-0067">ATP-binding</keyword>
<organism evidence="2 3">
    <name type="scientific">Pseudocalidococcus azoricus BACA0444</name>
    <dbReference type="NCBI Taxonomy" id="2918990"/>
    <lineage>
        <taxon>Bacteria</taxon>
        <taxon>Bacillati</taxon>
        <taxon>Cyanobacteriota</taxon>
        <taxon>Cyanophyceae</taxon>
        <taxon>Acaryochloridales</taxon>
        <taxon>Thermosynechococcaceae</taxon>
        <taxon>Pseudocalidococcus</taxon>
        <taxon>Pseudocalidococcus azoricus</taxon>
    </lineage>
</organism>
<dbReference type="RefSeq" id="WP_322878489.1">
    <property type="nucleotide sequence ID" value="NZ_JAVMIP010000010.1"/>
</dbReference>
<dbReference type="SMART" id="SM00490">
    <property type="entry name" value="HELICc"/>
    <property type="match status" value="1"/>
</dbReference>